<feature type="domain" description="Acyl-CoA dehydrogenase/oxidase N-terminal" evidence="4">
    <location>
        <begin position="28"/>
        <end position="116"/>
    </location>
</feature>
<sequence length="395" mass="42266">MAVVTTARDAAAILAGLPDLLARLDVGVAARERRRELPHDAVAELRRSGLLSLRIPVEHGGAGGTIVDQMRAVMAIASVDSNLAQGVRPHFFFIEELRTHGTAELGARWWPRLAAGAVVGNALSEATAARPGLIASRLRRQDDGSWRLSGTKSYSTGALFADLLFISGKDDDDQDRTVLVPVDREGISLIDDWDGMGQRTTATGTTQLRDVRVEPEELVALRTLEERFTHVGGHRQLFLGAVLAGIAENAAREAAAYVRSKARPSAHGLTETATTDPYVLRAVGVISSAAFAARASVLAAAEALDRAAVSPCEQDALAASIDVARAQAAIADLVLTATQAVFDTGGASAVRDELNLHRHWRNARTVLAHNPVDYKRKVVGDWVVNATEPPRNSYF</sequence>
<dbReference type="InterPro" id="IPR050741">
    <property type="entry name" value="Acyl-CoA_dehydrogenase"/>
</dbReference>
<accession>A0ABP6V5C1</accession>
<proteinExistence type="inferred from homology"/>
<evidence type="ECO:0000259" key="3">
    <source>
        <dbReference type="Pfam" id="PF02770"/>
    </source>
</evidence>
<keyword evidence="1" id="KW-0560">Oxidoreductase</keyword>
<evidence type="ECO:0000256" key="2">
    <source>
        <dbReference type="ARBA" id="ARBA00049661"/>
    </source>
</evidence>
<comment type="caution">
    <text evidence="6">The sequence shown here is derived from an EMBL/GenBank/DDBJ whole genome shotgun (WGS) entry which is preliminary data.</text>
</comment>
<dbReference type="Pfam" id="PF02770">
    <property type="entry name" value="Acyl-CoA_dh_M"/>
    <property type="match status" value="1"/>
</dbReference>
<dbReference type="InterPro" id="IPR006091">
    <property type="entry name" value="Acyl-CoA_Oxase/DH_mid-dom"/>
</dbReference>
<feature type="domain" description="Acyl-CoA dehydrogenase C-terminal" evidence="5">
    <location>
        <begin position="238"/>
        <end position="372"/>
    </location>
</feature>
<evidence type="ECO:0000259" key="4">
    <source>
        <dbReference type="Pfam" id="PF02771"/>
    </source>
</evidence>
<evidence type="ECO:0000313" key="6">
    <source>
        <dbReference type="EMBL" id="GAA3527296.1"/>
    </source>
</evidence>
<feature type="domain" description="Acyl-CoA oxidase/dehydrogenase middle" evidence="3">
    <location>
        <begin position="133"/>
        <end position="211"/>
    </location>
</feature>
<comment type="similarity">
    <text evidence="2">Belongs to the HpaH/HsaA monooxygenase family.</text>
</comment>
<evidence type="ECO:0000313" key="7">
    <source>
        <dbReference type="Proteomes" id="UP001500301"/>
    </source>
</evidence>
<name>A0ABP6V5C1_9ACTN</name>
<dbReference type="PANTHER" id="PTHR48083">
    <property type="entry name" value="MEDIUM-CHAIN SPECIFIC ACYL-COA DEHYDROGENASE, MITOCHONDRIAL-RELATED"/>
    <property type="match status" value="1"/>
</dbReference>
<dbReference type="EMBL" id="BAABBB010000008">
    <property type="protein sequence ID" value="GAA3527296.1"/>
    <property type="molecule type" value="Genomic_DNA"/>
</dbReference>
<dbReference type="Proteomes" id="UP001500301">
    <property type="component" value="Unassembled WGS sequence"/>
</dbReference>
<dbReference type="InterPro" id="IPR013786">
    <property type="entry name" value="AcylCoA_DH/ox_N"/>
</dbReference>
<gene>
    <name evidence="6" type="ORF">GCM10022263_14970</name>
</gene>
<keyword evidence="7" id="KW-1185">Reference proteome</keyword>
<protein>
    <submittedName>
        <fullName evidence="6">Acyl-CoA dehydrogenase family protein</fullName>
    </submittedName>
</protein>
<evidence type="ECO:0000256" key="1">
    <source>
        <dbReference type="ARBA" id="ARBA00023002"/>
    </source>
</evidence>
<dbReference type="Pfam" id="PF08028">
    <property type="entry name" value="Acyl-CoA_dh_2"/>
    <property type="match status" value="1"/>
</dbReference>
<dbReference type="Pfam" id="PF02771">
    <property type="entry name" value="Acyl-CoA_dh_N"/>
    <property type="match status" value="1"/>
</dbReference>
<organism evidence="6 7">
    <name type="scientific">Nocardioides daeguensis</name>
    <dbReference type="NCBI Taxonomy" id="908359"/>
    <lineage>
        <taxon>Bacteria</taxon>
        <taxon>Bacillati</taxon>
        <taxon>Actinomycetota</taxon>
        <taxon>Actinomycetes</taxon>
        <taxon>Propionibacteriales</taxon>
        <taxon>Nocardioidaceae</taxon>
        <taxon>Nocardioides</taxon>
    </lineage>
</organism>
<evidence type="ECO:0000259" key="5">
    <source>
        <dbReference type="Pfam" id="PF08028"/>
    </source>
</evidence>
<dbReference type="InterPro" id="IPR013107">
    <property type="entry name" value="Acyl-CoA_DH_C"/>
</dbReference>
<dbReference type="PIRSF" id="PIRSF016578">
    <property type="entry name" value="HsaA"/>
    <property type="match status" value="1"/>
</dbReference>
<dbReference type="PANTHER" id="PTHR48083:SF19">
    <property type="entry name" value="FLAVIN-DEPENDENT MONOOXYGENASE, OXYGENASE SUBUNIT HSAA"/>
    <property type="match status" value="1"/>
</dbReference>
<dbReference type="RefSeq" id="WP_218236644.1">
    <property type="nucleotide sequence ID" value="NZ_BAABBB010000008.1"/>
</dbReference>
<reference evidence="7" key="1">
    <citation type="journal article" date="2019" name="Int. J. Syst. Evol. Microbiol.">
        <title>The Global Catalogue of Microorganisms (GCM) 10K type strain sequencing project: providing services to taxonomists for standard genome sequencing and annotation.</title>
        <authorList>
            <consortium name="The Broad Institute Genomics Platform"/>
            <consortium name="The Broad Institute Genome Sequencing Center for Infectious Disease"/>
            <person name="Wu L."/>
            <person name="Ma J."/>
        </authorList>
    </citation>
    <scope>NUCLEOTIDE SEQUENCE [LARGE SCALE GENOMIC DNA]</scope>
    <source>
        <strain evidence="7">JCM 17460</strain>
    </source>
</reference>